<dbReference type="STRING" id="1245745.A0A0A2VJG4"/>
<evidence type="ECO:0000256" key="2">
    <source>
        <dbReference type="ARBA" id="ARBA00022670"/>
    </source>
</evidence>
<feature type="active site" description="Charge relay system" evidence="5">
    <location>
        <position position="68"/>
    </location>
</feature>
<dbReference type="PRINTS" id="PR00723">
    <property type="entry name" value="SUBTILISIN"/>
</dbReference>
<dbReference type="InterPro" id="IPR034193">
    <property type="entry name" value="PCSK9_ProteinaseK-like"/>
</dbReference>
<dbReference type="SUPFAM" id="SSF52743">
    <property type="entry name" value="Subtilisin-like"/>
    <property type="match status" value="1"/>
</dbReference>
<dbReference type="eggNOG" id="KOG1153">
    <property type="taxonomic scope" value="Eukaryota"/>
</dbReference>
<evidence type="ECO:0000256" key="6">
    <source>
        <dbReference type="SAM" id="MobiDB-lite"/>
    </source>
</evidence>
<dbReference type="InterPro" id="IPR000209">
    <property type="entry name" value="Peptidase_S8/S53_dom"/>
</dbReference>
<evidence type="ECO:0000259" key="8">
    <source>
        <dbReference type="Pfam" id="PF00082"/>
    </source>
</evidence>
<dbReference type="Pfam" id="PF00082">
    <property type="entry name" value="Peptidase_S8"/>
    <property type="match status" value="1"/>
</dbReference>
<dbReference type="GO" id="GO:0006508">
    <property type="term" value="P:proteolysis"/>
    <property type="evidence" value="ECO:0007669"/>
    <property type="project" value="UniProtKB-KW"/>
</dbReference>
<evidence type="ECO:0000256" key="7">
    <source>
        <dbReference type="SAM" id="SignalP"/>
    </source>
</evidence>
<dbReference type="InterPro" id="IPR022398">
    <property type="entry name" value="Peptidase_S8_His-AS"/>
</dbReference>
<accession>A0A0A2VJG4</accession>
<name>A0A0A2VJG4_BEABA</name>
<dbReference type="InterPro" id="IPR036852">
    <property type="entry name" value="Peptidase_S8/S53_dom_sf"/>
</dbReference>
<feature type="signal peptide" evidence="7">
    <location>
        <begin position="1"/>
        <end position="18"/>
    </location>
</feature>
<organism evidence="9 10">
    <name type="scientific">Beauveria bassiana D1-5</name>
    <dbReference type="NCBI Taxonomy" id="1245745"/>
    <lineage>
        <taxon>Eukaryota</taxon>
        <taxon>Fungi</taxon>
        <taxon>Dikarya</taxon>
        <taxon>Ascomycota</taxon>
        <taxon>Pezizomycotina</taxon>
        <taxon>Sordariomycetes</taxon>
        <taxon>Hypocreomycetidae</taxon>
        <taxon>Hypocreales</taxon>
        <taxon>Cordycipitaceae</taxon>
        <taxon>Beauveria</taxon>
    </lineage>
</organism>
<dbReference type="AlphaFoldDB" id="A0A0A2VJG4"/>
<dbReference type="PROSITE" id="PS00137">
    <property type="entry name" value="SUBTILASE_HIS"/>
    <property type="match status" value="1"/>
</dbReference>
<keyword evidence="3 5" id="KW-0378">Hydrolase</keyword>
<evidence type="ECO:0000256" key="4">
    <source>
        <dbReference type="ARBA" id="ARBA00022825"/>
    </source>
</evidence>
<dbReference type="PANTHER" id="PTHR43806:SF11">
    <property type="entry name" value="CEREVISIN-RELATED"/>
    <property type="match status" value="1"/>
</dbReference>
<dbReference type="OrthoDB" id="206201at2759"/>
<sequence length="324" mass="34756">MKLTSTFALLALPFGVLGRELTQTGATWGLRAISHRDAHARPWQTSLRRFEYFYDETAGEGTFGYVIDGGVRISHKELEGRAENLWTADLSPYPRNEPNYDDKTGHGTHIAGTIASKTYGVAKKAHIVSVKVQNRFGKTTSSNLLSGIHKAVKDIIDKGRVGKAVINISLGGGCQERAVSQAIQKAVINGITIVQASGNEGEDAKDYCLAPKAGAITVGNMKPDWTIHNTSNFGSTVDIFGPGTDILSLSSADDKKLRSMTGTSMAAPHVAGVALTFMSASGSPKRRHEIVSMLDSTCTKDKITGDLRGSPNKLVNNNNKKQAK</sequence>
<evidence type="ECO:0000256" key="1">
    <source>
        <dbReference type="ARBA" id="ARBA00011073"/>
    </source>
</evidence>
<evidence type="ECO:0000313" key="10">
    <source>
        <dbReference type="Proteomes" id="UP000030106"/>
    </source>
</evidence>
<comment type="caution">
    <text evidence="9">The sequence shown here is derived from an EMBL/GenBank/DDBJ whole genome shotgun (WGS) entry which is preliminary data.</text>
</comment>
<dbReference type="InterPro" id="IPR023828">
    <property type="entry name" value="Peptidase_S8_Ser-AS"/>
</dbReference>
<keyword evidence="7" id="KW-0732">Signal</keyword>
<comment type="similarity">
    <text evidence="1 5">Belongs to the peptidase S8 family.</text>
</comment>
<dbReference type="PROSITE" id="PS51892">
    <property type="entry name" value="SUBTILASE"/>
    <property type="match status" value="1"/>
</dbReference>
<dbReference type="EMBL" id="ANFO01000842">
    <property type="protein sequence ID" value="KGQ06265.1"/>
    <property type="molecule type" value="Genomic_DNA"/>
</dbReference>
<dbReference type="GO" id="GO:0004252">
    <property type="term" value="F:serine-type endopeptidase activity"/>
    <property type="evidence" value="ECO:0007669"/>
    <property type="project" value="UniProtKB-UniRule"/>
</dbReference>
<dbReference type="Gene3D" id="3.40.50.200">
    <property type="entry name" value="Peptidase S8/S53 domain"/>
    <property type="match status" value="1"/>
</dbReference>
<dbReference type="PANTHER" id="PTHR43806">
    <property type="entry name" value="PEPTIDASE S8"/>
    <property type="match status" value="1"/>
</dbReference>
<feature type="domain" description="Peptidase S8/S53" evidence="8">
    <location>
        <begin position="66"/>
        <end position="298"/>
    </location>
</feature>
<dbReference type="PROSITE" id="PS00138">
    <property type="entry name" value="SUBTILASE_SER"/>
    <property type="match status" value="1"/>
</dbReference>
<dbReference type="InterPro" id="IPR015500">
    <property type="entry name" value="Peptidase_S8_subtilisin-rel"/>
</dbReference>
<keyword evidence="4 5" id="KW-0720">Serine protease</keyword>
<feature type="chain" id="PRO_5001995623" evidence="7">
    <location>
        <begin position="19"/>
        <end position="324"/>
    </location>
</feature>
<gene>
    <name evidence="9" type="ORF">BBAD15_g8402</name>
</gene>
<feature type="compositionally biased region" description="Polar residues" evidence="6">
    <location>
        <begin position="313"/>
        <end position="324"/>
    </location>
</feature>
<evidence type="ECO:0000256" key="3">
    <source>
        <dbReference type="ARBA" id="ARBA00022801"/>
    </source>
</evidence>
<dbReference type="CDD" id="cd04077">
    <property type="entry name" value="Peptidases_S8_PCSK9_ProteinaseK_like"/>
    <property type="match status" value="1"/>
</dbReference>
<dbReference type="InterPro" id="IPR050131">
    <property type="entry name" value="Peptidase_S8_subtilisin-like"/>
</dbReference>
<feature type="region of interest" description="Disordered" evidence="6">
    <location>
        <begin position="302"/>
        <end position="324"/>
    </location>
</feature>
<evidence type="ECO:0000256" key="5">
    <source>
        <dbReference type="PROSITE-ProRule" id="PRU01240"/>
    </source>
</evidence>
<keyword evidence="2 5" id="KW-0645">Protease</keyword>
<protein>
    <submittedName>
        <fullName evidence="9">Alkaline proteinase</fullName>
    </submittedName>
</protein>
<feature type="active site" description="Charge relay system" evidence="5">
    <location>
        <position position="106"/>
    </location>
</feature>
<reference evidence="9 10" key="1">
    <citation type="submission" date="2012-10" db="EMBL/GenBank/DDBJ databases">
        <title>Genome sequencing and analysis of entomopathogenic fungi Beauveria bassiana D1-5.</title>
        <authorList>
            <person name="Li Q."/>
            <person name="Wang L."/>
            <person name="Zhang Z."/>
            <person name="Wang Q."/>
            <person name="Ren J."/>
            <person name="Wang M."/>
            <person name="Xu W."/>
            <person name="Wang J."/>
            <person name="Lu Y."/>
            <person name="Du Q."/>
            <person name="Sun Z."/>
        </authorList>
    </citation>
    <scope>NUCLEOTIDE SEQUENCE [LARGE SCALE GENOMIC DNA]</scope>
    <source>
        <strain evidence="9 10">D1-5</strain>
    </source>
</reference>
<evidence type="ECO:0000313" key="9">
    <source>
        <dbReference type="EMBL" id="KGQ06265.1"/>
    </source>
</evidence>
<feature type="active site" description="Charge relay system" evidence="5">
    <location>
        <position position="264"/>
    </location>
</feature>
<proteinExistence type="inferred from homology"/>
<dbReference type="Proteomes" id="UP000030106">
    <property type="component" value="Unassembled WGS sequence"/>
</dbReference>
<dbReference type="HOGENOM" id="CLU_011263_1_0_1"/>